<evidence type="ECO:0000256" key="2">
    <source>
        <dbReference type="ARBA" id="ARBA00022723"/>
    </source>
</evidence>
<evidence type="ECO:0000256" key="4">
    <source>
        <dbReference type="PROSITE-ProRule" id="PRU00433"/>
    </source>
</evidence>
<protein>
    <submittedName>
        <fullName evidence="6">Cytochrome c</fullName>
    </submittedName>
</protein>
<evidence type="ECO:0000259" key="5">
    <source>
        <dbReference type="PROSITE" id="PS51007"/>
    </source>
</evidence>
<dbReference type="Proteomes" id="UP001235664">
    <property type="component" value="Unassembled WGS sequence"/>
</dbReference>
<evidence type="ECO:0000256" key="3">
    <source>
        <dbReference type="ARBA" id="ARBA00023004"/>
    </source>
</evidence>
<accession>A0ABT9HAB7</accession>
<organism evidence="6 7">
    <name type="scientific">Qipengyuania benthica</name>
    <dbReference type="NCBI Taxonomy" id="3067651"/>
    <lineage>
        <taxon>Bacteria</taxon>
        <taxon>Pseudomonadati</taxon>
        <taxon>Pseudomonadota</taxon>
        <taxon>Alphaproteobacteria</taxon>
        <taxon>Sphingomonadales</taxon>
        <taxon>Erythrobacteraceae</taxon>
        <taxon>Qipengyuania</taxon>
    </lineage>
</organism>
<dbReference type="Gene3D" id="1.10.760.10">
    <property type="entry name" value="Cytochrome c-like domain"/>
    <property type="match status" value="1"/>
</dbReference>
<feature type="domain" description="Cytochrome c" evidence="5">
    <location>
        <begin position="72"/>
        <end position="158"/>
    </location>
</feature>
<dbReference type="SUPFAM" id="SSF46626">
    <property type="entry name" value="Cytochrome c"/>
    <property type="match status" value="1"/>
</dbReference>
<keyword evidence="1 4" id="KW-0349">Heme</keyword>
<proteinExistence type="predicted"/>
<reference evidence="6 7" key="1">
    <citation type="submission" date="2023-08" db="EMBL/GenBank/DDBJ databases">
        <title>genomic of DY56.</title>
        <authorList>
            <person name="Wang Y."/>
        </authorList>
    </citation>
    <scope>NUCLEOTIDE SEQUENCE [LARGE SCALE GENOMIC DNA]</scope>
    <source>
        <strain evidence="6 7">DY56-A-20</strain>
    </source>
</reference>
<dbReference type="InterPro" id="IPR036909">
    <property type="entry name" value="Cyt_c-like_dom_sf"/>
</dbReference>
<name>A0ABT9HAB7_9SPHN</name>
<dbReference type="RefSeq" id="WP_305930388.1">
    <property type="nucleotide sequence ID" value="NZ_JAVAIL010000003.1"/>
</dbReference>
<keyword evidence="7" id="KW-1185">Reference proteome</keyword>
<dbReference type="InterPro" id="IPR009056">
    <property type="entry name" value="Cyt_c-like_dom"/>
</dbReference>
<gene>
    <name evidence="6" type="ORF">Q9K01_11505</name>
</gene>
<keyword evidence="3 4" id="KW-0408">Iron</keyword>
<evidence type="ECO:0000256" key="1">
    <source>
        <dbReference type="ARBA" id="ARBA00022617"/>
    </source>
</evidence>
<dbReference type="PROSITE" id="PS51007">
    <property type="entry name" value="CYTC"/>
    <property type="match status" value="1"/>
</dbReference>
<evidence type="ECO:0000313" key="6">
    <source>
        <dbReference type="EMBL" id="MDP4540255.1"/>
    </source>
</evidence>
<keyword evidence="2 4" id="KW-0479">Metal-binding</keyword>
<evidence type="ECO:0000313" key="7">
    <source>
        <dbReference type="Proteomes" id="UP001235664"/>
    </source>
</evidence>
<comment type="caution">
    <text evidence="6">The sequence shown here is derived from an EMBL/GenBank/DDBJ whole genome shotgun (WGS) entry which is preliminary data.</text>
</comment>
<sequence length="190" mass="19620">MTPAARNVLIGALGMLLLLAATGLLIVLTGGYNIAATDRHNPIVGWALTTTMRNHVQGAADDLTPPGAITPAMIAAGAGEYKAMCAHCHGGIGASRAEWAKTMRPLPPALAHAAQRWSIEEVHWLVKHGVKMSGMPAFGPTHDDATIWNIAAFVKAMPDMDAGDYAALTAAGQRDGGGHSHAPGAPAHAD</sequence>
<dbReference type="Pfam" id="PF13442">
    <property type="entry name" value="Cytochrome_CBB3"/>
    <property type="match status" value="1"/>
</dbReference>
<dbReference type="EMBL" id="JAVAIL010000003">
    <property type="protein sequence ID" value="MDP4540255.1"/>
    <property type="molecule type" value="Genomic_DNA"/>
</dbReference>